<dbReference type="PANTHER" id="PTHR12992">
    <property type="entry name" value="NUDIX HYDROLASE"/>
    <property type="match status" value="1"/>
</dbReference>
<organism evidence="1 2">
    <name type="scientific">Bondarzewia mesenterica</name>
    <dbReference type="NCBI Taxonomy" id="1095465"/>
    <lineage>
        <taxon>Eukaryota</taxon>
        <taxon>Fungi</taxon>
        <taxon>Dikarya</taxon>
        <taxon>Basidiomycota</taxon>
        <taxon>Agaricomycotina</taxon>
        <taxon>Agaricomycetes</taxon>
        <taxon>Russulales</taxon>
        <taxon>Bondarzewiaceae</taxon>
        <taxon>Bondarzewia</taxon>
    </lineage>
</organism>
<evidence type="ECO:0000313" key="1">
    <source>
        <dbReference type="EMBL" id="THH18597.1"/>
    </source>
</evidence>
<keyword evidence="2" id="KW-1185">Reference proteome</keyword>
<protein>
    <recommendedName>
        <fullName evidence="3">Nudix hydrolase domain-containing protein</fullName>
    </recommendedName>
</protein>
<dbReference type="GO" id="GO:0015938">
    <property type="term" value="P:coenzyme A catabolic process"/>
    <property type="evidence" value="ECO:0007669"/>
    <property type="project" value="TreeGrafter"/>
</dbReference>
<dbReference type="InterPro" id="IPR045121">
    <property type="entry name" value="CoAse"/>
</dbReference>
<dbReference type="GO" id="GO:0010945">
    <property type="term" value="F:coenzyme A diphosphatase activity"/>
    <property type="evidence" value="ECO:0007669"/>
    <property type="project" value="InterPro"/>
</dbReference>
<dbReference type="PANTHER" id="PTHR12992:SF45">
    <property type="entry name" value="NUDIX HYDROLASE DOMAIN-CONTAINING PROTEIN"/>
    <property type="match status" value="1"/>
</dbReference>
<dbReference type="SUPFAM" id="SSF55811">
    <property type="entry name" value="Nudix"/>
    <property type="match status" value="1"/>
</dbReference>
<gene>
    <name evidence="1" type="ORF">EW146_g2420</name>
</gene>
<dbReference type="Gene3D" id="3.90.79.10">
    <property type="entry name" value="Nucleoside Triphosphate Pyrophosphohydrolase"/>
    <property type="match status" value="1"/>
</dbReference>
<proteinExistence type="predicted"/>
<reference evidence="1 2" key="1">
    <citation type="submission" date="2019-02" db="EMBL/GenBank/DDBJ databases">
        <title>Genome sequencing of the rare red list fungi Bondarzewia mesenterica.</title>
        <authorList>
            <person name="Buettner E."/>
            <person name="Kellner H."/>
        </authorList>
    </citation>
    <scope>NUCLEOTIDE SEQUENCE [LARGE SCALE GENOMIC DNA]</scope>
    <source>
        <strain evidence="1 2">DSM 108281</strain>
    </source>
</reference>
<accession>A0A4S4M270</accession>
<evidence type="ECO:0008006" key="3">
    <source>
        <dbReference type="Google" id="ProtNLM"/>
    </source>
</evidence>
<dbReference type="OrthoDB" id="10260614at2759"/>
<name>A0A4S4M270_9AGAM</name>
<dbReference type="EMBL" id="SGPL01000071">
    <property type="protein sequence ID" value="THH18597.1"/>
    <property type="molecule type" value="Genomic_DNA"/>
</dbReference>
<dbReference type="AlphaFoldDB" id="A0A4S4M270"/>
<evidence type="ECO:0000313" key="2">
    <source>
        <dbReference type="Proteomes" id="UP000310158"/>
    </source>
</evidence>
<dbReference type="InterPro" id="IPR015797">
    <property type="entry name" value="NUDIX_hydrolase-like_dom_sf"/>
</dbReference>
<sequence>MPSKRESLNSSDLYKFHRPKLVIRETPHPLKRESKMSKLRSHRALSDSAIRNLASYRAPRLALPFPRSHSAAVLVALFIGRMGDLYVLLSRRATMLRTYAGDTALPGGKVDPEDKTIEDTAVCSSI</sequence>
<dbReference type="Proteomes" id="UP000310158">
    <property type="component" value="Unassembled WGS sequence"/>
</dbReference>
<comment type="caution">
    <text evidence="1">The sequence shown here is derived from an EMBL/GenBank/DDBJ whole genome shotgun (WGS) entry which is preliminary data.</text>
</comment>